<dbReference type="PANTHER" id="PTHR19965:SF82">
    <property type="entry name" value="THO COMPLEX SUBUNIT 4"/>
    <property type="match status" value="1"/>
</dbReference>
<comment type="caution">
    <text evidence="5">The sequence shown here is derived from an EMBL/GenBank/DDBJ whole genome shotgun (WGS) entry which is preliminary data.</text>
</comment>
<keyword evidence="1 2" id="KW-0694">RNA-binding</keyword>
<feature type="compositionally biased region" description="Basic and acidic residues" evidence="3">
    <location>
        <begin position="45"/>
        <end position="67"/>
    </location>
</feature>
<feature type="compositionally biased region" description="Low complexity" evidence="3">
    <location>
        <begin position="237"/>
        <end position="248"/>
    </location>
</feature>
<dbReference type="InterPro" id="IPR012677">
    <property type="entry name" value="Nucleotide-bd_a/b_plait_sf"/>
</dbReference>
<dbReference type="GO" id="GO:0005634">
    <property type="term" value="C:nucleus"/>
    <property type="evidence" value="ECO:0007669"/>
    <property type="project" value="TreeGrafter"/>
</dbReference>
<feature type="compositionally biased region" description="Gly residues" evidence="3">
    <location>
        <begin position="188"/>
        <end position="203"/>
    </location>
</feature>
<feature type="region of interest" description="Disordered" evidence="3">
    <location>
        <begin position="302"/>
        <end position="321"/>
    </location>
</feature>
<evidence type="ECO:0000313" key="6">
    <source>
        <dbReference type="Proteomes" id="UP000078113"/>
    </source>
</evidence>
<dbReference type="Pfam" id="PF00076">
    <property type="entry name" value="RRM_1"/>
    <property type="match status" value="1"/>
</dbReference>
<dbReference type="CDD" id="cd12418">
    <property type="entry name" value="RRM_Aly_REF_like"/>
    <property type="match status" value="1"/>
</dbReference>
<proteinExistence type="predicted"/>
<feature type="region of interest" description="Disordered" evidence="3">
    <location>
        <begin position="1"/>
        <end position="98"/>
    </location>
</feature>
<reference evidence="5" key="1">
    <citation type="submission" date="2016-04" db="EMBL/GenBank/DDBJ databases">
        <authorList>
            <person name="Nguyen H.D."/>
            <person name="Samba Siva P."/>
            <person name="Cullis J."/>
            <person name="Levesque C.A."/>
            <person name="Hambleton S."/>
        </authorList>
    </citation>
    <scope>NUCLEOTIDE SEQUENCE</scope>
    <source>
        <strain evidence="5">DAOMC 236422</strain>
    </source>
</reference>
<accession>A0A8X7NEU0</accession>
<name>A0A8X7NEU0_9BASI</name>
<dbReference type="SMART" id="SM01218">
    <property type="entry name" value="FoP_duplication"/>
    <property type="match status" value="1"/>
</dbReference>
<dbReference type="InterPro" id="IPR025715">
    <property type="entry name" value="FoP_C"/>
</dbReference>
<dbReference type="PROSITE" id="PS50102">
    <property type="entry name" value="RRM"/>
    <property type="match status" value="1"/>
</dbReference>
<organism evidence="5 6">
    <name type="scientific">Tilletia walkeri</name>
    <dbReference type="NCBI Taxonomy" id="117179"/>
    <lineage>
        <taxon>Eukaryota</taxon>
        <taxon>Fungi</taxon>
        <taxon>Dikarya</taxon>
        <taxon>Basidiomycota</taxon>
        <taxon>Ustilaginomycotina</taxon>
        <taxon>Exobasidiomycetes</taxon>
        <taxon>Tilletiales</taxon>
        <taxon>Tilletiaceae</taxon>
        <taxon>Tilletia</taxon>
    </lineage>
</organism>
<evidence type="ECO:0000256" key="2">
    <source>
        <dbReference type="PROSITE-ProRule" id="PRU00176"/>
    </source>
</evidence>
<dbReference type="SUPFAM" id="SSF54928">
    <property type="entry name" value="RNA-binding domain, RBD"/>
    <property type="match status" value="1"/>
</dbReference>
<sequence length="321" mass="33541">MQSYRDVDMNASNAAPAPAAPNTSSRLLNTALGSVTAAKKQRPSPYDRRAQDPKDRWTHDKYADEHGGSSGGGGRLNSSSSHHDLRASSHSHISPKLKVEGLHYEITEMDLRELFSGMGPLAQPPEIKYDRSGRSTGVAFVIFKDAEDAASAKMEFDGQHARGEPISVSFEAVEERKGRKSEGAGWESRGGAGSSGAGGGPGGKKPLSLLQRVEGRDLLSRLDAATSNPKPNARRGPNTNPAQPNQPQRAVSSNTPRGPSSGGSSRSTRGPGGAGGRGGAPKSANDLDAELDAFMKTPATAAMAQSIHAPKAGPDGDIDMQ</sequence>
<dbReference type="PANTHER" id="PTHR19965">
    <property type="entry name" value="RNA AND EXPORT FACTOR BINDING PROTEIN"/>
    <property type="match status" value="1"/>
</dbReference>
<dbReference type="SMART" id="SM00360">
    <property type="entry name" value="RRM"/>
    <property type="match status" value="1"/>
</dbReference>
<dbReference type="AlphaFoldDB" id="A0A8X7NEU0"/>
<dbReference type="InterPro" id="IPR051229">
    <property type="entry name" value="ALYREF_mRNA_export"/>
</dbReference>
<dbReference type="GO" id="GO:0003729">
    <property type="term" value="F:mRNA binding"/>
    <property type="evidence" value="ECO:0007669"/>
    <property type="project" value="TreeGrafter"/>
</dbReference>
<feature type="compositionally biased region" description="Basic and acidic residues" evidence="3">
    <location>
        <begin position="154"/>
        <end position="163"/>
    </location>
</feature>
<protein>
    <recommendedName>
        <fullName evidence="4">RRM domain-containing protein</fullName>
    </recommendedName>
</protein>
<dbReference type="Proteomes" id="UP000078113">
    <property type="component" value="Unassembled WGS sequence"/>
</dbReference>
<dbReference type="Pfam" id="PF13865">
    <property type="entry name" value="FoP_duplication"/>
    <property type="match status" value="1"/>
</dbReference>
<feature type="compositionally biased region" description="Low complexity" evidence="3">
    <location>
        <begin position="10"/>
        <end position="25"/>
    </location>
</feature>
<keyword evidence="6" id="KW-1185">Reference proteome</keyword>
<evidence type="ECO:0000313" key="5">
    <source>
        <dbReference type="EMBL" id="KAE8270700.1"/>
    </source>
</evidence>
<gene>
    <name evidence="5" type="ORF">A4X09_0g1632</name>
</gene>
<feature type="compositionally biased region" description="Basic and acidic residues" evidence="3">
    <location>
        <begin position="173"/>
        <end position="182"/>
    </location>
</feature>
<evidence type="ECO:0000259" key="4">
    <source>
        <dbReference type="PROSITE" id="PS50102"/>
    </source>
</evidence>
<feature type="compositionally biased region" description="Gly residues" evidence="3">
    <location>
        <begin position="270"/>
        <end position="279"/>
    </location>
</feature>
<evidence type="ECO:0000256" key="1">
    <source>
        <dbReference type="ARBA" id="ARBA00022884"/>
    </source>
</evidence>
<feature type="region of interest" description="Disordered" evidence="3">
    <location>
        <begin position="154"/>
        <end position="292"/>
    </location>
</feature>
<evidence type="ECO:0000256" key="3">
    <source>
        <dbReference type="SAM" id="MobiDB-lite"/>
    </source>
</evidence>
<reference evidence="5" key="2">
    <citation type="journal article" date="2019" name="IMA Fungus">
        <title>Genome sequencing and comparison of five Tilletia species to identify candidate genes for the detection of regulated species infecting wheat.</title>
        <authorList>
            <person name="Nguyen H.D.T."/>
            <person name="Sultana T."/>
            <person name="Kesanakurti P."/>
            <person name="Hambleton S."/>
        </authorList>
    </citation>
    <scope>NUCLEOTIDE SEQUENCE</scope>
    <source>
        <strain evidence="5">DAOMC 236422</strain>
    </source>
</reference>
<dbReference type="InterPro" id="IPR000504">
    <property type="entry name" value="RRM_dom"/>
</dbReference>
<dbReference type="Gene3D" id="3.30.70.330">
    <property type="match status" value="1"/>
</dbReference>
<feature type="domain" description="RRM" evidence="4">
    <location>
        <begin position="95"/>
        <end position="173"/>
    </location>
</feature>
<dbReference type="EMBL" id="LWDG02000040">
    <property type="protein sequence ID" value="KAE8270700.1"/>
    <property type="molecule type" value="Genomic_DNA"/>
</dbReference>
<feature type="compositionally biased region" description="Low complexity" evidence="3">
    <location>
        <begin position="255"/>
        <end position="269"/>
    </location>
</feature>
<dbReference type="InterPro" id="IPR035979">
    <property type="entry name" value="RBD_domain_sf"/>
</dbReference>